<name>A0A0S4IVG6_BODSA</name>
<sequence length="318" mass="33391">MPIPPTSRFYHVLLMLVMLIATVYTAPTSDVVNFFSLVINVTAYPPENTTAFVESLALALGAQTGTVFVISTRNLTAAEQATIDAQFHVNNVSCQQINLTFVGNLGDALESSSALTSMLQLGEGSQIGILAISTAPPTLRNWNATLTLNVTLAPSVTAETFETNVMELFQITSDSFVIGASLGTTADGRDIANVTLVGSHTSTIWSMLESLSSAEVLQSLGAEHLSLNGMAAPSTTSAPTGGGNGVSENRPVIIVCAVLGGLVVSALLMAFLHYHRNSRNSHVHPMNFSARKSVFEKSTIQVGVPSPSGSLNAPNPMV</sequence>
<organism evidence="3 4">
    <name type="scientific">Bodo saltans</name>
    <name type="common">Flagellated protozoan</name>
    <dbReference type="NCBI Taxonomy" id="75058"/>
    <lineage>
        <taxon>Eukaryota</taxon>
        <taxon>Discoba</taxon>
        <taxon>Euglenozoa</taxon>
        <taxon>Kinetoplastea</taxon>
        <taxon>Metakinetoplastina</taxon>
        <taxon>Eubodonida</taxon>
        <taxon>Bodonidae</taxon>
        <taxon>Bodo</taxon>
    </lineage>
</organism>
<proteinExistence type="predicted"/>
<keyword evidence="1" id="KW-0472">Membrane</keyword>
<keyword evidence="4" id="KW-1185">Reference proteome</keyword>
<protein>
    <submittedName>
        <fullName evidence="3">Membrane-associated protein, putative</fullName>
    </submittedName>
</protein>
<dbReference type="Proteomes" id="UP000051952">
    <property type="component" value="Unassembled WGS sequence"/>
</dbReference>
<gene>
    <name evidence="3" type="ORF">BSAL_66660</name>
</gene>
<evidence type="ECO:0000313" key="3">
    <source>
        <dbReference type="EMBL" id="CUF87549.1"/>
    </source>
</evidence>
<feature type="transmembrane region" description="Helical" evidence="1">
    <location>
        <begin position="252"/>
        <end position="272"/>
    </location>
</feature>
<accession>A0A0S4IVG6</accession>
<dbReference type="VEuPathDB" id="TriTrypDB:BSAL_66660"/>
<dbReference type="AlphaFoldDB" id="A0A0S4IVG6"/>
<evidence type="ECO:0000313" key="4">
    <source>
        <dbReference type="Proteomes" id="UP000051952"/>
    </source>
</evidence>
<keyword evidence="1" id="KW-1133">Transmembrane helix</keyword>
<feature type="signal peptide" evidence="2">
    <location>
        <begin position="1"/>
        <end position="25"/>
    </location>
</feature>
<feature type="chain" id="PRO_5006621633" evidence="2">
    <location>
        <begin position="26"/>
        <end position="318"/>
    </location>
</feature>
<keyword evidence="2" id="KW-0732">Signal</keyword>
<keyword evidence="1" id="KW-0812">Transmembrane</keyword>
<evidence type="ECO:0000256" key="2">
    <source>
        <dbReference type="SAM" id="SignalP"/>
    </source>
</evidence>
<reference evidence="4" key="1">
    <citation type="submission" date="2015-09" db="EMBL/GenBank/DDBJ databases">
        <authorList>
            <consortium name="Pathogen Informatics"/>
        </authorList>
    </citation>
    <scope>NUCLEOTIDE SEQUENCE [LARGE SCALE GENOMIC DNA]</scope>
    <source>
        <strain evidence="4">Lake Konstanz</strain>
    </source>
</reference>
<dbReference type="EMBL" id="CYKH01000429">
    <property type="protein sequence ID" value="CUF87549.1"/>
    <property type="molecule type" value="Genomic_DNA"/>
</dbReference>
<evidence type="ECO:0000256" key="1">
    <source>
        <dbReference type="SAM" id="Phobius"/>
    </source>
</evidence>